<keyword evidence="2" id="KW-0732">Signal</keyword>
<accession>A0A8X8GX13</accession>
<keyword evidence="4" id="KW-1185">Reference proteome</keyword>
<feature type="signal peptide" evidence="2">
    <location>
        <begin position="1"/>
        <end position="28"/>
    </location>
</feature>
<evidence type="ECO:0008006" key="5">
    <source>
        <dbReference type="Google" id="ProtNLM"/>
    </source>
</evidence>
<name>A0A8X8GX13_9RHOB</name>
<organism evidence="3 4">
    <name type="scientific">Fertoeibacter niger</name>
    <dbReference type="NCBI Taxonomy" id="2656921"/>
    <lineage>
        <taxon>Bacteria</taxon>
        <taxon>Pseudomonadati</taxon>
        <taxon>Pseudomonadota</taxon>
        <taxon>Alphaproteobacteria</taxon>
        <taxon>Rhodobacterales</taxon>
        <taxon>Paracoccaceae</taxon>
        <taxon>Fertoeibacter</taxon>
    </lineage>
</organism>
<evidence type="ECO:0000256" key="1">
    <source>
        <dbReference type="SAM" id="MobiDB-lite"/>
    </source>
</evidence>
<protein>
    <recommendedName>
        <fullName evidence="5">Cobalt transporter</fullName>
    </recommendedName>
</protein>
<proteinExistence type="predicted"/>
<reference evidence="3" key="1">
    <citation type="submission" date="2020-05" db="EMBL/GenBank/DDBJ databases">
        <title>Fertoebacter nigrum gen. nov., sp. nov., a new member of the family Rhodobacteraceae.</title>
        <authorList>
            <person name="Szuroczki S."/>
            <person name="Abbaszade G."/>
            <person name="Buni D."/>
            <person name="Schumann P."/>
            <person name="Toth E."/>
        </authorList>
    </citation>
    <scope>NUCLEOTIDE SEQUENCE</scope>
    <source>
        <strain evidence="3">RG-N-1a</strain>
    </source>
</reference>
<dbReference type="Proteomes" id="UP000484076">
    <property type="component" value="Unassembled WGS sequence"/>
</dbReference>
<feature type="chain" id="PRO_5036448022" description="Cobalt transporter" evidence="2">
    <location>
        <begin position="29"/>
        <end position="115"/>
    </location>
</feature>
<sequence>MPGFGRIMQALAALMLLLSLAIAPVTDAVTHGPATLVAEAEHAAFHAERGGHWSAADHTHHDASVHDHASPAILESRDATRVEIVAPVEPAKLSQMAGVIRDGPRRPPRAADLTA</sequence>
<evidence type="ECO:0000313" key="3">
    <source>
        <dbReference type="EMBL" id="NUB43423.1"/>
    </source>
</evidence>
<feature type="region of interest" description="Disordered" evidence="1">
    <location>
        <begin position="96"/>
        <end position="115"/>
    </location>
</feature>
<dbReference type="EMBL" id="WHUT02000002">
    <property type="protein sequence ID" value="NUB43423.1"/>
    <property type="molecule type" value="Genomic_DNA"/>
</dbReference>
<gene>
    <name evidence="3" type="ORF">GEU84_003430</name>
</gene>
<evidence type="ECO:0000256" key="2">
    <source>
        <dbReference type="SAM" id="SignalP"/>
    </source>
</evidence>
<evidence type="ECO:0000313" key="4">
    <source>
        <dbReference type="Proteomes" id="UP000484076"/>
    </source>
</evidence>
<dbReference type="AlphaFoldDB" id="A0A8X8GX13"/>
<comment type="caution">
    <text evidence="3">The sequence shown here is derived from an EMBL/GenBank/DDBJ whole genome shotgun (WGS) entry which is preliminary data.</text>
</comment>
<dbReference type="RefSeq" id="WP_152824489.1">
    <property type="nucleotide sequence ID" value="NZ_WHUT02000002.1"/>
</dbReference>
<feature type="region of interest" description="Disordered" evidence="1">
    <location>
        <begin position="48"/>
        <end position="72"/>
    </location>
</feature>